<dbReference type="GeneID" id="103175442"/>
<protein>
    <submittedName>
        <fullName evidence="8">Caspase recruitment domain-containing protein 8</fullName>
    </submittedName>
</protein>
<feature type="domain" description="FIIND" evidence="7">
    <location>
        <begin position="111"/>
        <end position="392"/>
    </location>
</feature>
<dbReference type="Pfam" id="PF23679">
    <property type="entry name" value="UPA-FIIND"/>
    <property type="match status" value="1"/>
</dbReference>
<dbReference type="SUPFAM" id="SSF47986">
    <property type="entry name" value="DEATH domain"/>
    <property type="match status" value="1"/>
</dbReference>
<keyword evidence="4" id="KW-0391">Immunity</keyword>
<evidence type="ECO:0000259" key="6">
    <source>
        <dbReference type="PROSITE" id="PS50017"/>
    </source>
</evidence>
<keyword evidence="2" id="KW-0963">Cytoplasm</keyword>
<dbReference type="GO" id="GO:0045087">
    <property type="term" value="P:innate immune response"/>
    <property type="evidence" value="ECO:0007669"/>
    <property type="project" value="UniProtKB-KW"/>
</dbReference>
<dbReference type="RefSeq" id="XP_042195245.1">
    <property type="nucleotide sequence ID" value="XM_042339311.1"/>
</dbReference>
<proteinExistence type="evidence at transcript level"/>
<evidence type="ECO:0000256" key="4">
    <source>
        <dbReference type="ARBA" id="ARBA00022859"/>
    </source>
</evidence>
<dbReference type="InterPro" id="IPR025307">
    <property type="entry name" value="FIIND_dom"/>
</dbReference>
<dbReference type="PANTHER" id="PTHR46985:SF2">
    <property type="entry name" value="APOPTOSIS-ASSOCIATED SPECK-LIKE PROTEIN CONTAINING A CARD"/>
    <property type="match status" value="1"/>
</dbReference>
<feature type="region of interest" description="Disordered" evidence="5">
    <location>
        <begin position="22"/>
        <end position="99"/>
    </location>
</feature>
<feature type="compositionally biased region" description="Low complexity" evidence="5">
    <location>
        <begin position="51"/>
        <end position="66"/>
    </location>
</feature>
<evidence type="ECO:0000256" key="3">
    <source>
        <dbReference type="ARBA" id="ARBA00022588"/>
    </source>
</evidence>
<dbReference type="AlphaFoldDB" id="V9KPQ4"/>
<organism evidence="8">
    <name type="scientific">Callorhinchus milii</name>
    <name type="common">Ghost shark</name>
    <dbReference type="NCBI Taxonomy" id="7868"/>
    <lineage>
        <taxon>Eukaryota</taxon>
        <taxon>Metazoa</taxon>
        <taxon>Chordata</taxon>
        <taxon>Craniata</taxon>
        <taxon>Vertebrata</taxon>
        <taxon>Chondrichthyes</taxon>
        <taxon>Holocephali</taxon>
        <taxon>Chimaeriformes</taxon>
        <taxon>Callorhinchidae</taxon>
        <taxon>Callorhinchus</taxon>
    </lineage>
</organism>
<dbReference type="InterPro" id="IPR011029">
    <property type="entry name" value="DEATH-like_dom_sf"/>
</dbReference>
<dbReference type="EMBL" id="JW867557">
    <property type="protein sequence ID" value="AFP00075.1"/>
    <property type="molecule type" value="mRNA"/>
</dbReference>
<name>V9KPQ4_CALMI</name>
<evidence type="ECO:0000313" key="8">
    <source>
        <dbReference type="EMBL" id="AFP00075.1"/>
    </source>
</evidence>
<comment type="subcellular location">
    <subcellularLocation>
        <location evidence="1">Cytoplasm</location>
        <location evidence="1">Cytosol</location>
    </subcellularLocation>
</comment>
<dbReference type="GO" id="GO:0005829">
    <property type="term" value="C:cytosol"/>
    <property type="evidence" value="ECO:0007669"/>
    <property type="project" value="UniProtKB-SubCell"/>
</dbReference>
<dbReference type="Gene3D" id="1.10.533.10">
    <property type="entry name" value="Death Domain, Fas"/>
    <property type="match status" value="1"/>
</dbReference>
<feature type="domain" description="Death" evidence="6">
    <location>
        <begin position="457"/>
        <end position="518"/>
    </location>
</feature>
<evidence type="ECO:0000259" key="7">
    <source>
        <dbReference type="PROSITE" id="PS51830"/>
    </source>
</evidence>
<keyword evidence="3" id="KW-0399">Innate immunity</keyword>
<dbReference type="PROSITE" id="PS50017">
    <property type="entry name" value="DEATH_DOMAIN"/>
    <property type="match status" value="1"/>
</dbReference>
<dbReference type="GO" id="GO:0007165">
    <property type="term" value="P:signal transduction"/>
    <property type="evidence" value="ECO:0007669"/>
    <property type="project" value="InterPro"/>
</dbReference>
<sequence length="530" mass="60021">MVANISTSETLQNMRESEEKDILLRGLKDENQDDIVPLVEHLESASDDESSTSSSEESNSENGNTGSEEETDKEEPRPSASGDHNCEDTTIPTSQADSGIGTEPFCPNCSSSHANESWEQVTPRKIQECFHLKLDDEGSFQCTVTGLMFEVTDKVHISYSILSWCKHDTFLQGSWKVCGPLFDIKCNNPALLKSILFPHSLCLTGHSSDLQFKIFHVKDKKNEIEHSVDFSPTHVKWNVSSLSPVGPVYQNSTEDVQHHGVVLIYKVVDCHPGLLFRVYMAVNNDSVIKDIIKAEKHSKKKSVKIDKPTPCLKKLTLGKTYRLLSESQADIIPGEIEFIDMGSLKIKSYYEVYLEHPVDFDLSLIQIDSSEKIWTSKLRECDWTNINCNDNRKGRDVNKNKKRKSSSDDYEEMGISKRSRKNADGTLCKKNILTEKQLMQLAQKMDKNWPVFAISCLDLQSQDIDQIKKEDEIVTIQIFNMLKKWKNLELDNATPSNLLFKLRNANISPEVAAILEDFDQNTEDNNTPCT</sequence>
<reference evidence="8" key="1">
    <citation type="journal article" date="2014" name="Nature">
        <title>Elephant shark genome provides unique insights into gnathostome evolution.</title>
        <authorList>
            <consortium name="International Elephant Shark Genome Sequencing Consortium"/>
            <person name="Venkatesh B."/>
            <person name="Lee A.P."/>
            <person name="Ravi V."/>
            <person name="Maurya A.K."/>
            <person name="Lian M.M."/>
            <person name="Swann J.B."/>
            <person name="Ohta Y."/>
            <person name="Flajnik M.F."/>
            <person name="Sutoh Y."/>
            <person name="Kasahara M."/>
            <person name="Hoon S."/>
            <person name="Gangu V."/>
            <person name="Roy S.W."/>
            <person name="Irimia M."/>
            <person name="Korzh V."/>
            <person name="Kondrychyn I."/>
            <person name="Lim Z.W."/>
            <person name="Tay B.H."/>
            <person name="Tohari S."/>
            <person name="Kong K.W."/>
            <person name="Ho S."/>
            <person name="Lorente-Galdos B."/>
            <person name="Quilez J."/>
            <person name="Marques-Bonet T."/>
            <person name="Raney B.J."/>
            <person name="Ingham P.W."/>
            <person name="Tay A."/>
            <person name="Hillier L.W."/>
            <person name="Minx P."/>
            <person name="Boehm T."/>
            <person name="Wilson R.K."/>
            <person name="Brenner S."/>
            <person name="Warren W.C."/>
        </authorList>
    </citation>
    <scope>NUCLEOTIDE SEQUENCE</scope>
    <source>
        <tissue evidence="8">Intestine</tissue>
    </source>
</reference>
<dbReference type="PROSITE" id="PS51830">
    <property type="entry name" value="FIIND"/>
    <property type="match status" value="1"/>
</dbReference>
<feature type="region of interest" description="Disordered" evidence="5">
    <location>
        <begin position="392"/>
        <end position="415"/>
    </location>
</feature>
<feature type="compositionally biased region" description="Polar residues" evidence="5">
    <location>
        <begin position="88"/>
        <end position="97"/>
    </location>
</feature>
<dbReference type="Pfam" id="PF13553">
    <property type="entry name" value="FIIND"/>
    <property type="match status" value="1"/>
</dbReference>
<dbReference type="InterPro" id="IPR000488">
    <property type="entry name" value="Death_dom"/>
</dbReference>
<evidence type="ECO:0000256" key="1">
    <source>
        <dbReference type="ARBA" id="ARBA00004514"/>
    </source>
</evidence>
<dbReference type="InterPro" id="IPR051249">
    <property type="entry name" value="NLRP_Inflammasome"/>
</dbReference>
<evidence type="ECO:0000256" key="5">
    <source>
        <dbReference type="SAM" id="MobiDB-lite"/>
    </source>
</evidence>
<evidence type="ECO:0000256" key="2">
    <source>
        <dbReference type="ARBA" id="ARBA00022490"/>
    </source>
</evidence>
<dbReference type="Pfam" id="PF00531">
    <property type="entry name" value="Death"/>
    <property type="match status" value="1"/>
</dbReference>
<accession>V9KPQ4</accession>
<dbReference type="PANTHER" id="PTHR46985">
    <property type="entry name" value="NACHT, LRR AND PYD DOMAINS-CONTAINING PROTEIN 1"/>
    <property type="match status" value="1"/>
</dbReference>